<comment type="caution">
    <text evidence="1">The sequence shown here is derived from an EMBL/GenBank/DDBJ whole genome shotgun (WGS) entry which is preliminary data.</text>
</comment>
<dbReference type="OrthoDB" id="2988956at2"/>
<proteinExistence type="predicted"/>
<dbReference type="Pfam" id="PF26325">
    <property type="entry name" value="YhjD"/>
    <property type="match status" value="1"/>
</dbReference>
<accession>A0A0U1QSL4</accession>
<sequence>MNDHDVFLPASEMSKDETRIAAEYMLLPLIKRAFVHDRKALAASGAKFKHLYLEVLDDMTEQVRADLIKNKQELFDRHMQMIRHDWFCYEVYARGRLFELVYQKSVAMDWIYERVRGYLRP</sequence>
<dbReference type="Proteomes" id="UP000035553">
    <property type="component" value="Unassembled WGS sequence"/>
</dbReference>
<evidence type="ECO:0000313" key="2">
    <source>
        <dbReference type="Proteomes" id="UP000035553"/>
    </source>
</evidence>
<dbReference type="AlphaFoldDB" id="A0A0U1QSL4"/>
<name>A0A0U1QSL4_9BACL</name>
<dbReference type="InterPro" id="IPR058600">
    <property type="entry name" value="YhjD-like"/>
</dbReference>
<dbReference type="RefSeq" id="WP_010024706.1">
    <property type="nucleotide sequence ID" value="NZ_AFVQ02000011.1"/>
</dbReference>
<keyword evidence="2" id="KW-1185">Reference proteome</keyword>
<dbReference type="EMBL" id="AFVQ02000011">
    <property type="protein sequence ID" value="KLI03798.1"/>
    <property type="molecule type" value="Genomic_DNA"/>
</dbReference>
<evidence type="ECO:0000313" key="1">
    <source>
        <dbReference type="EMBL" id="KLI03798.1"/>
    </source>
</evidence>
<gene>
    <name evidence="1" type="ORF">SINU_00950</name>
</gene>
<reference evidence="1 2" key="1">
    <citation type="journal article" date="2011" name="J. Bacteriol.">
        <title>Draft genome sequence of Sporolactobacillus inulinus strain CASD, an efficient D-lactic acid-producing bacterium with high-concentration lactate tolerance capability.</title>
        <authorList>
            <person name="Yu B."/>
            <person name="Su F."/>
            <person name="Wang L."/>
            <person name="Xu K."/>
            <person name="Zhao B."/>
            <person name="Xu P."/>
        </authorList>
    </citation>
    <scope>NUCLEOTIDE SEQUENCE [LARGE SCALE GENOMIC DNA]</scope>
    <source>
        <strain evidence="1 2">CASD</strain>
    </source>
</reference>
<dbReference type="STRING" id="1069536.SINU_00950"/>
<protein>
    <submittedName>
        <fullName evidence="1">Uncharacterized protein</fullName>
    </submittedName>
</protein>
<organism evidence="1 2">
    <name type="scientific">Sporolactobacillus inulinus CASD</name>
    <dbReference type="NCBI Taxonomy" id="1069536"/>
    <lineage>
        <taxon>Bacteria</taxon>
        <taxon>Bacillati</taxon>
        <taxon>Bacillota</taxon>
        <taxon>Bacilli</taxon>
        <taxon>Bacillales</taxon>
        <taxon>Sporolactobacillaceae</taxon>
        <taxon>Sporolactobacillus</taxon>
    </lineage>
</organism>